<evidence type="ECO:0000256" key="1">
    <source>
        <dbReference type="SAM" id="MobiDB-lite"/>
    </source>
</evidence>
<reference evidence="2" key="1">
    <citation type="submission" date="2023-06" db="EMBL/GenBank/DDBJ databases">
        <title>Multi-omics analyses reveal the molecular pathogenesis toolkit of Lasiodiplodia hormozganensis, a cross-kingdom pathogen.</title>
        <authorList>
            <person name="Felix C."/>
            <person name="Meneses R."/>
            <person name="Goncalves M.F.M."/>
            <person name="Tilleman L."/>
            <person name="Duarte A.S."/>
            <person name="Jorrin-Novo J.V."/>
            <person name="Van De Peer Y."/>
            <person name="Deforce D."/>
            <person name="Van Nieuwerburgh F."/>
            <person name="Esteves A.C."/>
            <person name="Alves A."/>
        </authorList>
    </citation>
    <scope>NUCLEOTIDE SEQUENCE</scope>
    <source>
        <strain evidence="2">CBS 339.90</strain>
    </source>
</reference>
<dbReference type="EMBL" id="JAUJDW010000169">
    <property type="protein sequence ID" value="KAK0621069.1"/>
    <property type="molecule type" value="Genomic_DNA"/>
</dbReference>
<evidence type="ECO:0000313" key="3">
    <source>
        <dbReference type="Proteomes" id="UP001175001"/>
    </source>
</evidence>
<comment type="caution">
    <text evidence="2">The sequence shown here is derived from an EMBL/GenBank/DDBJ whole genome shotgun (WGS) entry which is preliminary data.</text>
</comment>
<gene>
    <name evidence="2" type="ORF">DIS24_g11483</name>
</gene>
<feature type="compositionally biased region" description="Polar residues" evidence="1">
    <location>
        <begin position="15"/>
        <end position="27"/>
    </location>
</feature>
<accession>A0AA39WT26</accession>
<dbReference type="AlphaFoldDB" id="A0AA39WT26"/>
<proteinExistence type="predicted"/>
<dbReference type="PANTHER" id="PTHR39697:SF1">
    <property type="entry name" value="RICIN B LECTIN DOMAIN-CONTAINING PROTEIN"/>
    <property type="match status" value="1"/>
</dbReference>
<evidence type="ECO:0000313" key="2">
    <source>
        <dbReference type="EMBL" id="KAK0621069.1"/>
    </source>
</evidence>
<sequence>MTHVPASPIADPDNDNSTTYTAVTTPPESDATGPYDDHNRIPITAQPTSSLTPRPGRTWLIRAVSSGEVITLHGGRIILTQPAGHASHWDCVETNGWLWFRNGVSERIWAAIGGYSCVARLAGTRCGSDFTFARGPRVWGAFC</sequence>
<dbReference type="PANTHER" id="PTHR39697">
    <property type="entry name" value="RICIN B LECTIN DOMAIN-CONTAINING PROTEIN-RELATED"/>
    <property type="match status" value="1"/>
</dbReference>
<organism evidence="2 3">
    <name type="scientific">Lasiodiplodia hormozganensis</name>
    <dbReference type="NCBI Taxonomy" id="869390"/>
    <lineage>
        <taxon>Eukaryota</taxon>
        <taxon>Fungi</taxon>
        <taxon>Dikarya</taxon>
        <taxon>Ascomycota</taxon>
        <taxon>Pezizomycotina</taxon>
        <taxon>Dothideomycetes</taxon>
        <taxon>Dothideomycetes incertae sedis</taxon>
        <taxon>Botryosphaeriales</taxon>
        <taxon>Botryosphaeriaceae</taxon>
        <taxon>Lasiodiplodia</taxon>
    </lineage>
</organism>
<protein>
    <submittedName>
        <fullName evidence="2">Uncharacterized protein</fullName>
    </submittedName>
</protein>
<dbReference type="Proteomes" id="UP001175001">
    <property type="component" value="Unassembled WGS sequence"/>
</dbReference>
<keyword evidence="3" id="KW-1185">Reference proteome</keyword>
<feature type="region of interest" description="Disordered" evidence="1">
    <location>
        <begin position="1"/>
        <end position="54"/>
    </location>
</feature>
<name>A0AA39WT26_9PEZI</name>